<protein>
    <submittedName>
        <fullName evidence="2">Uncharacterized protein</fullName>
    </submittedName>
</protein>
<evidence type="ECO:0000256" key="1">
    <source>
        <dbReference type="SAM" id="MobiDB-lite"/>
    </source>
</evidence>
<comment type="caution">
    <text evidence="2">The sequence shown here is derived from an EMBL/GenBank/DDBJ whole genome shotgun (WGS) entry which is preliminary data.</text>
</comment>
<organism evidence="2 3">
    <name type="scientific">Dissophora globulifera</name>
    <dbReference type="NCBI Taxonomy" id="979702"/>
    <lineage>
        <taxon>Eukaryota</taxon>
        <taxon>Fungi</taxon>
        <taxon>Fungi incertae sedis</taxon>
        <taxon>Mucoromycota</taxon>
        <taxon>Mortierellomycotina</taxon>
        <taxon>Mortierellomycetes</taxon>
        <taxon>Mortierellales</taxon>
        <taxon>Mortierellaceae</taxon>
        <taxon>Dissophora</taxon>
    </lineage>
</organism>
<feature type="region of interest" description="Disordered" evidence="1">
    <location>
        <begin position="1"/>
        <end position="27"/>
    </location>
</feature>
<keyword evidence="3" id="KW-1185">Reference proteome</keyword>
<sequence>MPLNRPPPAILSSSNSNRSHHHNNFSEPFITAMNPTTAFTLTAVGLLTPKIKCQADNKKESYTFQSRSDTVDRNMTIKDYNGKQVCKVKSKGEHLLDLYLTTDSKDINVQFRDMIAFKKAVEKNGAGGLKVPGSFQPGDEDDERTDSRYLNDTPAPAGQSICWAFEFEGRIYQWTAPGGHGVHAPPGGDVLICHSTSAGPATKVAKVSSSHSGASDKLVISNASTANVIDKDGLQILLLTSVLSLMEIMNDRSGDLVDFE</sequence>
<dbReference type="AlphaFoldDB" id="A0A9P6RR47"/>
<evidence type="ECO:0000313" key="3">
    <source>
        <dbReference type="Proteomes" id="UP000738325"/>
    </source>
</evidence>
<accession>A0A9P6RR47</accession>
<gene>
    <name evidence="2" type="ORF">BGZ99_008701</name>
</gene>
<dbReference type="EMBL" id="JAAAIP010000069">
    <property type="protein sequence ID" value="KAG0326937.1"/>
    <property type="molecule type" value="Genomic_DNA"/>
</dbReference>
<name>A0A9P6RR47_9FUNG</name>
<dbReference type="Proteomes" id="UP000738325">
    <property type="component" value="Unassembled WGS sequence"/>
</dbReference>
<reference evidence="2" key="1">
    <citation type="journal article" date="2020" name="Fungal Divers.">
        <title>Resolving the Mortierellaceae phylogeny through synthesis of multi-gene phylogenetics and phylogenomics.</title>
        <authorList>
            <person name="Vandepol N."/>
            <person name="Liber J."/>
            <person name="Desiro A."/>
            <person name="Na H."/>
            <person name="Kennedy M."/>
            <person name="Barry K."/>
            <person name="Grigoriev I.V."/>
            <person name="Miller A.N."/>
            <person name="O'Donnell K."/>
            <person name="Stajich J.E."/>
            <person name="Bonito G."/>
        </authorList>
    </citation>
    <scope>NUCLEOTIDE SEQUENCE</scope>
    <source>
        <strain evidence="2">REB-010B</strain>
    </source>
</reference>
<evidence type="ECO:0000313" key="2">
    <source>
        <dbReference type="EMBL" id="KAG0326937.1"/>
    </source>
</evidence>
<dbReference type="OrthoDB" id="2345149at2759"/>
<feature type="region of interest" description="Disordered" evidence="1">
    <location>
        <begin position="128"/>
        <end position="151"/>
    </location>
</feature>
<proteinExistence type="predicted"/>